<dbReference type="InterPro" id="IPR001647">
    <property type="entry name" value="HTH_TetR"/>
</dbReference>
<evidence type="ECO:0000256" key="3">
    <source>
        <dbReference type="ARBA" id="ARBA00023125"/>
    </source>
</evidence>
<keyword evidence="4" id="KW-0804">Transcription</keyword>
<keyword evidence="1" id="KW-0678">Repressor</keyword>
<organism evidence="7 8">
    <name type="scientific">Ktedonosporobacter rubrisoli</name>
    <dbReference type="NCBI Taxonomy" id="2509675"/>
    <lineage>
        <taxon>Bacteria</taxon>
        <taxon>Bacillati</taxon>
        <taxon>Chloroflexota</taxon>
        <taxon>Ktedonobacteria</taxon>
        <taxon>Ktedonobacterales</taxon>
        <taxon>Ktedonosporobacteraceae</taxon>
        <taxon>Ktedonosporobacter</taxon>
    </lineage>
</organism>
<dbReference type="Pfam" id="PF08361">
    <property type="entry name" value="TetR_C_2"/>
    <property type="match status" value="1"/>
</dbReference>
<dbReference type="PANTHER" id="PTHR30055">
    <property type="entry name" value="HTH-TYPE TRANSCRIPTIONAL REGULATOR RUTR"/>
    <property type="match status" value="1"/>
</dbReference>
<evidence type="ECO:0000256" key="5">
    <source>
        <dbReference type="PROSITE-ProRule" id="PRU00335"/>
    </source>
</evidence>
<dbReference type="AlphaFoldDB" id="A0A4P6JMB1"/>
<reference evidence="7 8" key="1">
    <citation type="submission" date="2019-01" db="EMBL/GenBank/DDBJ databases">
        <title>Ktedonosporobacter rubrisoli SCAWS-G2.</title>
        <authorList>
            <person name="Huang Y."/>
            <person name="Yan B."/>
        </authorList>
    </citation>
    <scope>NUCLEOTIDE SEQUENCE [LARGE SCALE GENOMIC DNA]</scope>
    <source>
        <strain evidence="7 8">SCAWS-G2</strain>
    </source>
</reference>
<dbReference type="Pfam" id="PF00440">
    <property type="entry name" value="TetR_N"/>
    <property type="match status" value="1"/>
</dbReference>
<proteinExistence type="predicted"/>
<name>A0A4P6JMB1_KTERU</name>
<keyword evidence="8" id="KW-1185">Reference proteome</keyword>
<evidence type="ECO:0000256" key="2">
    <source>
        <dbReference type="ARBA" id="ARBA00023015"/>
    </source>
</evidence>
<dbReference type="Proteomes" id="UP000290365">
    <property type="component" value="Chromosome"/>
</dbReference>
<dbReference type="GO" id="GO:0003700">
    <property type="term" value="F:DNA-binding transcription factor activity"/>
    <property type="evidence" value="ECO:0007669"/>
    <property type="project" value="TreeGrafter"/>
</dbReference>
<sequence>MSVCKQFRSSRAIRKTKEEAALTRESVLQAALRVFSRQGYAASTLEDIAREAGVTRGAIYWHFQGKAELYQTLLAQGSQKPLQLLDEVSSAALSPTEMLRRLFIRLLEDIEEDETFQAITELTLFKSEPGIVDAQGEGLAQKYQGTQAFAQQLAQILHRGIDAGELRADLDIQVTSLAFTALLNGVLLVWLQSAKTFSLKLFAPSLADTYLQGILASS</sequence>
<evidence type="ECO:0000313" key="7">
    <source>
        <dbReference type="EMBL" id="QBD76388.1"/>
    </source>
</evidence>
<feature type="domain" description="HTH tetR-type" evidence="6">
    <location>
        <begin position="21"/>
        <end position="81"/>
    </location>
</feature>
<dbReference type="PANTHER" id="PTHR30055:SF240">
    <property type="entry name" value="HTH-TYPE TRANSCRIPTIONAL REGULATOR ACRR"/>
    <property type="match status" value="1"/>
</dbReference>
<dbReference type="SUPFAM" id="SSF46689">
    <property type="entry name" value="Homeodomain-like"/>
    <property type="match status" value="1"/>
</dbReference>
<dbReference type="RefSeq" id="WP_129887125.1">
    <property type="nucleotide sequence ID" value="NZ_CP035758.1"/>
</dbReference>
<dbReference type="InterPro" id="IPR009057">
    <property type="entry name" value="Homeodomain-like_sf"/>
</dbReference>
<dbReference type="InterPro" id="IPR013572">
    <property type="entry name" value="Tscrpt_reg_MAATS_C"/>
</dbReference>
<feature type="DNA-binding region" description="H-T-H motif" evidence="5">
    <location>
        <begin position="44"/>
        <end position="63"/>
    </location>
</feature>
<dbReference type="PROSITE" id="PS01081">
    <property type="entry name" value="HTH_TETR_1"/>
    <property type="match status" value="1"/>
</dbReference>
<dbReference type="InterPro" id="IPR050109">
    <property type="entry name" value="HTH-type_TetR-like_transc_reg"/>
</dbReference>
<evidence type="ECO:0000259" key="6">
    <source>
        <dbReference type="PROSITE" id="PS50977"/>
    </source>
</evidence>
<dbReference type="KEGG" id="kbs:EPA93_10360"/>
<gene>
    <name evidence="7" type="ORF">EPA93_10360</name>
</gene>
<dbReference type="EMBL" id="CP035758">
    <property type="protein sequence ID" value="QBD76388.1"/>
    <property type="molecule type" value="Genomic_DNA"/>
</dbReference>
<dbReference type="PROSITE" id="PS50977">
    <property type="entry name" value="HTH_TETR_2"/>
    <property type="match status" value="1"/>
</dbReference>
<dbReference type="InterPro" id="IPR036271">
    <property type="entry name" value="Tet_transcr_reg_TetR-rel_C_sf"/>
</dbReference>
<evidence type="ECO:0000256" key="1">
    <source>
        <dbReference type="ARBA" id="ARBA00022491"/>
    </source>
</evidence>
<dbReference type="Gene3D" id="1.10.357.10">
    <property type="entry name" value="Tetracycline Repressor, domain 2"/>
    <property type="match status" value="1"/>
</dbReference>
<dbReference type="GO" id="GO:0000976">
    <property type="term" value="F:transcription cis-regulatory region binding"/>
    <property type="evidence" value="ECO:0007669"/>
    <property type="project" value="TreeGrafter"/>
</dbReference>
<evidence type="ECO:0000256" key="4">
    <source>
        <dbReference type="ARBA" id="ARBA00023163"/>
    </source>
</evidence>
<accession>A0A4P6JMB1</accession>
<dbReference type="SUPFAM" id="SSF48498">
    <property type="entry name" value="Tetracyclin repressor-like, C-terminal domain"/>
    <property type="match status" value="1"/>
</dbReference>
<keyword evidence="2" id="KW-0805">Transcription regulation</keyword>
<protein>
    <submittedName>
        <fullName evidence="7">TetR family transcriptional regulator</fullName>
    </submittedName>
</protein>
<keyword evidence="3 5" id="KW-0238">DNA-binding</keyword>
<dbReference type="PRINTS" id="PR00455">
    <property type="entry name" value="HTHTETR"/>
</dbReference>
<evidence type="ECO:0000313" key="8">
    <source>
        <dbReference type="Proteomes" id="UP000290365"/>
    </source>
</evidence>
<dbReference type="InterPro" id="IPR023772">
    <property type="entry name" value="DNA-bd_HTH_TetR-type_CS"/>
</dbReference>
<dbReference type="OrthoDB" id="494991at2"/>